<dbReference type="STRING" id="1514971.AUR64_07625"/>
<reference evidence="2 3" key="1">
    <citation type="submission" date="2015-12" db="EMBL/GenBank/DDBJ databases">
        <title>Haloprofundus marisrubri gen. nov., sp. nov., an extremely halophilic archaeon isolated from the Discovery deep brine-seawater interface in the Red Sea.</title>
        <authorList>
            <person name="Zhang G."/>
            <person name="Stingl U."/>
            <person name="Rashid M."/>
        </authorList>
    </citation>
    <scope>NUCLEOTIDE SEQUENCE [LARGE SCALE GENOMIC DNA]</scope>
    <source>
        <strain evidence="2 3">SB9</strain>
    </source>
</reference>
<keyword evidence="3" id="KW-1185">Reference proteome</keyword>
<dbReference type="GO" id="GO:0016810">
    <property type="term" value="F:hydrolase activity, acting on carbon-nitrogen (but not peptide) bonds"/>
    <property type="evidence" value="ECO:0007669"/>
    <property type="project" value="InterPro"/>
</dbReference>
<dbReference type="EMBL" id="LOPU01000016">
    <property type="protein sequence ID" value="KTG11025.1"/>
    <property type="molecule type" value="Genomic_DNA"/>
</dbReference>
<dbReference type="InterPro" id="IPR011330">
    <property type="entry name" value="Glyco_hydro/deAcase_b/a-brl"/>
</dbReference>
<evidence type="ECO:0000259" key="1">
    <source>
        <dbReference type="PROSITE" id="PS51677"/>
    </source>
</evidence>
<dbReference type="GO" id="GO:0005975">
    <property type="term" value="P:carbohydrate metabolic process"/>
    <property type="evidence" value="ECO:0007669"/>
    <property type="project" value="InterPro"/>
</dbReference>
<accession>A0A0W1RCB8</accession>
<sequence length="300" mass="33712">MNTHTRPTNILSFDVEHWYSATLLCDSVEESVDRIHESTDLVLDILRRHDVAATFFVVGELAETHPGLVRKIANEGHEIASHGQTHTPIFDLNPGSFEGELSASADALEWACGERPVGFRAPNFSVTRGTEWALDVLKSSDYVYDSSIFPMRTPMYGVSKGSLRPYLVSPDRPFEPTTDTTTAESRLVEYPVAVTDTPLRLPVAGGFYARLLPIELLEWGIRRLNRRGIPATVYFHPWEFNPNVPIPTPSFTNRFISFHGIDRTAAKLERLLQTFEFGTHASDLATRGWRELTPELPTSE</sequence>
<comment type="caution">
    <text evidence="2">The sequence shown here is derived from an EMBL/GenBank/DDBJ whole genome shotgun (WGS) entry which is preliminary data.</text>
</comment>
<organism evidence="2 3">
    <name type="scientific">Haloprofundus marisrubri</name>
    <dbReference type="NCBI Taxonomy" id="1514971"/>
    <lineage>
        <taxon>Archaea</taxon>
        <taxon>Methanobacteriati</taxon>
        <taxon>Methanobacteriota</taxon>
        <taxon>Stenosarchaea group</taxon>
        <taxon>Halobacteria</taxon>
        <taxon>Halobacteriales</taxon>
        <taxon>Haloferacaceae</taxon>
        <taxon>Haloprofundus</taxon>
    </lineage>
</organism>
<dbReference type="Gene3D" id="3.20.20.370">
    <property type="entry name" value="Glycoside hydrolase/deacetylase"/>
    <property type="match status" value="1"/>
</dbReference>
<dbReference type="PROSITE" id="PS51677">
    <property type="entry name" value="NODB"/>
    <property type="match status" value="1"/>
</dbReference>
<dbReference type="SUPFAM" id="SSF88713">
    <property type="entry name" value="Glycoside hydrolase/deacetylase"/>
    <property type="match status" value="1"/>
</dbReference>
<dbReference type="InterPro" id="IPR045235">
    <property type="entry name" value="PuuE_HpPgdA-like"/>
</dbReference>
<dbReference type="InterPro" id="IPR022560">
    <property type="entry name" value="DUF3473"/>
</dbReference>
<feature type="domain" description="NodB homology" evidence="1">
    <location>
        <begin position="20"/>
        <end position="232"/>
    </location>
</feature>
<dbReference type="OrthoDB" id="10436at2157"/>
<protein>
    <submittedName>
        <fullName evidence="2">Polysaccharide deacetylase</fullName>
    </submittedName>
</protein>
<dbReference type="Pfam" id="PF01522">
    <property type="entry name" value="Polysacc_deac_1"/>
    <property type="match status" value="1"/>
</dbReference>
<proteinExistence type="predicted"/>
<dbReference type="Proteomes" id="UP000054387">
    <property type="component" value="Unassembled WGS sequence"/>
</dbReference>
<dbReference type="RefSeq" id="WP_058580824.1">
    <property type="nucleotide sequence ID" value="NZ_LOPU01000016.1"/>
</dbReference>
<dbReference type="AlphaFoldDB" id="A0A0W1RCB8"/>
<dbReference type="PANTHER" id="PTHR47561:SF1">
    <property type="entry name" value="POLYSACCHARIDE DEACETYLASE FAMILY PROTEIN (AFU_ORTHOLOGUE AFUA_6G05030)"/>
    <property type="match status" value="1"/>
</dbReference>
<gene>
    <name evidence="2" type="ORF">AUR64_07625</name>
</gene>
<name>A0A0W1RCB8_9EURY</name>
<dbReference type="InterPro" id="IPR002509">
    <property type="entry name" value="NODB_dom"/>
</dbReference>
<evidence type="ECO:0000313" key="3">
    <source>
        <dbReference type="Proteomes" id="UP000054387"/>
    </source>
</evidence>
<dbReference type="CDD" id="cd10941">
    <property type="entry name" value="CE4_PuuE_HpPgdA_like_2"/>
    <property type="match status" value="1"/>
</dbReference>
<dbReference type="Pfam" id="PF11959">
    <property type="entry name" value="DUF3473"/>
    <property type="match status" value="1"/>
</dbReference>
<evidence type="ECO:0000313" key="2">
    <source>
        <dbReference type="EMBL" id="KTG11025.1"/>
    </source>
</evidence>
<dbReference type="PANTHER" id="PTHR47561">
    <property type="entry name" value="POLYSACCHARIDE DEACETYLASE FAMILY PROTEIN (AFU_ORTHOLOGUE AFUA_6G05030)"/>
    <property type="match status" value="1"/>
</dbReference>